<keyword evidence="6 8" id="KW-0067">ATP-binding</keyword>
<dbReference type="Pfam" id="PF09179">
    <property type="entry name" value="TilS"/>
    <property type="match status" value="1"/>
</dbReference>
<dbReference type="SUPFAM" id="SSF82829">
    <property type="entry name" value="MesJ substrate recognition domain-like"/>
    <property type="match status" value="1"/>
</dbReference>
<feature type="domain" description="Lysidine-tRNA(Ile) synthetase C-terminal" evidence="9">
    <location>
        <begin position="377"/>
        <end position="446"/>
    </location>
</feature>
<comment type="domain">
    <text evidence="8">The N-terminal region contains the highly conserved SGGXDS motif, predicted to be a P-loop motif involved in ATP binding.</text>
</comment>
<dbReference type="Gene3D" id="3.40.50.620">
    <property type="entry name" value="HUPs"/>
    <property type="match status" value="1"/>
</dbReference>
<dbReference type="SMART" id="SM00977">
    <property type="entry name" value="TilS_C"/>
    <property type="match status" value="1"/>
</dbReference>
<organism evidence="10 11">
    <name type="scientific">Enterovibrio norvegicus DSM 15893</name>
    <dbReference type="NCBI Taxonomy" id="1121869"/>
    <lineage>
        <taxon>Bacteria</taxon>
        <taxon>Pseudomonadati</taxon>
        <taxon>Pseudomonadota</taxon>
        <taxon>Gammaproteobacteria</taxon>
        <taxon>Vibrionales</taxon>
        <taxon>Vibrionaceae</taxon>
        <taxon>Enterovibrio</taxon>
    </lineage>
</organism>
<dbReference type="InterPro" id="IPR012094">
    <property type="entry name" value="tRNA_Ile_lys_synt"/>
</dbReference>
<protein>
    <recommendedName>
        <fullName evidence="8">tRNA(Ile)-lysidine synthase</fullName>
        <ecNumber evidence="8">6.3.4.19</ecNumber>
    </recommendedName>
    <alternativeName>
        <fullName evidence="8">tRNA(Ile)-2-lysyl-cytidine synthase</fullName>
    </alternativeName>
    <alternativeName>
        <fullName evidence="8">tRNA(Ile)-lysidine synthetase</fullName>
    </alternativeName>
</protein>
<dbReference type="CDD" id="cd01992">
    <property type="entry name" value="TilS_N"/>
    <property type="match status" value="1"/>
</dbReference>
<dbReference type="PANTHER" id="PTHR43033">
    <property type="entry name" value="TRNA(ILE)-LYSIDINE SYNTHASE-RELATED"/>
    <property type="match status" value="1"/>
</dbReference>
<dbReference type="GO" id="GO:0005524">
    <property type="term" value="F:ATP binding"/>
    <property type="evidence" value="ECO:0007669"/>
    <property type="project" value="UniProtKB-UniRule"/>
</dbReference>
<dbReference type="GO" id="GO:0006400">
    <property type="term" value="P:tRNA modification"/>
    <property type="evidence" value="ECO:0007669"/>
    <property type="project" value="UniProtKB-UniRule"/>
</dbReference>
<comment type="catalytic activity">
    <reaction evidence="7 8">
        <text>cytidine(34) in tRNA(Ile2) + L-lysine + ATP = lysidine(34) in tRNA(Ile2) + AMP + diphosphate + H(+)</text>
        <dbReference type="Rhea" id="RHEA:43744"/>
        <dbReference type="Rhea" id="RHEA-COMP:10625"/>
        <dbReference type="Rhea" id="RHEA-COMP:10670"/>
        <dbReference type="ChEBI" id="CHEBI:15378"/>
        <dbReference type="ChEBI" id="CHEBI:30616"/>
        <dbReference type="ChEBI" id="CHEBI:32551"/>
        <dbReference type="ChEBI" id="CHEBI:33019"/>
        <dbReference type="ChEBI" id="CHEBI:82748"/>
        <dbReference type="ChEBI" id="CHEBI:83665"/>
        <dbReference type="ChEBI" id="CHEBI:456215"/>
        <dbReference type="EC" id="6.3.4.19"/>
    </reaction>
</comment>
<comment type="similarity">
    <text evidence="8">Belongs to the tRNA(Ile)-lysidine synthase family.</text>
</comment>
<dbReference type="InterPro" id="IPR012796">
    <property type="entry name" value="Lysidine-tRNA-synth_C"/>
</dbReference>
<dbReference type="InterPro" id="IPR014729">
    <property type="entry name" value="Rossmann-like_a/b/a_fold"/>
</dbReference>
<evidence type="ECO:0000256" key="8">
    <source>
        <dbReference type="HAMAP-Rule" id="MF_01161"/>
    </source>
</evidence>
<gene>
    <name evidence="8" type="primary">tilS</name>
    <name evidence="10" type="ORF">SAMN03084138_04265</name>
</gene>
<dbReference type="EC" id="6.3.4.19" evidence="8"/>
<evidence type="ECO:0000256" key="3">
    <source>
        <dbReference type="ARBA" id="ARBA00022598"/>
    </source>
</evidence>
<dbReference type="SUPFAM" id="SSF52402">
    <property type="entry name" value="Adenine nucleotide alpha hydrolases-like"/>
    <property type="match status" value="1"/>
</dbReference>
<dbReference type="NCBIfam" id="TIGR02432">
    <property type="entry name" value="lysidine_TilS_N"/>
    <property type="match status" value="1"/>
</dbReference>
<dbReference type="InterPro" id="IPR015262">
    <property type="entry name" value="tRNA_Ile_lys_synt_subst-bd"/>
</dbReference>
<evidence type="ECO:0000256" key="5">
    <source>
        <dbReference type="ARBA" id="ARBA00022741"/>
    </source>
</evidence>
<reference evidence="10 11" key="1">
    <citation type="submission" date="2016-10" db="EMBL/GenBank/DDBJ databases">
        <authorList>
            <person name="de Groot N.N."/>
        </authorList>
    </citation>
    <scope>NUCLEOTIDE SEQUENCE [LARGE SCALE GENOMIC DNA]</scope>
    <source>
        <strain evidence="10 11">DSM 15893</strain>
    </source>
</reference>
<evidence type="ECO:0000256" key="2">
    <source>
        <dbReference type="ARBA" id="ARBA00022490"/>
    </source>
</evidence>
<evidence type="ECO:0000256" key="1">
    <source>
        <dbReference type="ARBA" id="ARBA00004496"/>
    </source>
</evidence>
<dbReference type="Gene3D" id="1.20.59.20">
    <property type="match status" value="1"/>
</dbReference>
<sequence length="450" mass="50487">MLFSVFENVLDAHLSSSRQIVLALSGGIDSRVLLDLLSTYRDVHPQHRYLVIHIHHGLSPHADSWMTQCGEWASDVGIPFKGVKVRVKNNGEGIEKAARTARYQGIEDNVEPNALILTGQHADDQAETFLLALKRGSGPAGLSAMPALRPMGQAFLLRPLLSVTRRDIEAYAEQRGLSWVEDESNLDCKFDRNFIRQRWLPPAQSRWPGLVKAINRTASLCAEQEALLEELLQEHDAIVCPDSVVISLHALNGYSAKMQSALVRRWLKQTTGLSASQAQLSMLFSSVIAASDDANPKLYLGGWQVRRFQSQLHAVPKYEDISDWRASLKRGVFIELPNECGQLGIFDAESAFKFDNFDAQGNRVSVQLRKPKLDEKVSIRFDPEGVLAHPLGRQGKRKLKKLYQEYGVPSWMRRRTPLLYFGETVAAVAGLFVCEGFEGQDCDFVWHKTH</sequence>
<dbReference type="Proteomes" id="UP000182692">
    <property type="component" value="Unassembled WGS sequence"/>
</dbReference>
<keyword evidence="5 8" id="KW-0547">Nucleotide-binding</keyword>
<dbReference type="InterPro" id="IPR011063">
    <property type="entry name" value="TilS/TtcA_N"/>
</dbReference>
<dbReference type="PANTHER" id="PTHR43033:SF1">
    <property type="entry name" value="TRNA(ILE)-LYSIDINE SYNTHASE-RELATED"/>
    <property type="match status" value="1"/>
</dbReference>
<dbReference type="GO" id="GO:0005737">
    <property type="term" value="C:cytoplasm"/>
    <property type="evidence" value="ECO:0007669"/>
    <property type="project" value="UniProtKB-SubCell"/>
</dbReference>
<keyword evidence="3 8" id="KW-0436">Ligase</keyword>
<dbReference type="RefSeq" id="WP_017014272.1">
    <property type="nucleotide sequence ID" value="NZ_FOWR01000047.1"/>
</dbReference>
<dbReference type="Pfam" id="PF01171">
    <property type="entry name" value="ATP_bind_3"/>
    <property type="match status" value="1"/>
</dbReference>
<evidence type="ECO:0000313" key="10">
    <source>
        <dbReference type="EMBL" id="SFQ17776.1"/>
    </source>
</evidence>
<dbReference type="OrthoDB" id="9807403at2"/>
<evidence type="ECO:0000259" key="9">
    <source>
        <dbReference type="SMART" id="SM00977"/>
    </source>
</evidence>
<evidence type="ECO:0000256" key="7">
    <source>
        <dbReference type="ARBA" id="ARBA00048539"/>
    </source>
</evidence>
<dbReference type="HAMAP" id="MF_01161">
    <property type="entry name" value="tRNA_Ile_lys_synt"/>
    <property type="match status" value="1"/>
</dbReference>
<accession>A0A1I5WEG7</accession>
<evidence type="ECO:0000256" key="6">
    <source>
        <dbReference type="ARBA" id="ARBA00022840"/>
    </source>
</evidence>
<dbReference type="STRING" id="1121869.SAMN03084138_04265"/>
<evidence type="ECO:0000313" key="11">
    <source>
        <dbReference type="Proteomes" id="UP000182692"/>
    </source>
</evidence>
<proteinExistence type="inferred from homology"/>
<feature type="binding site" evidence="8">
    <location>
        <begin position="25"/>
        <end position="30"/>
    </location>
    <ligand>
        <name>ATP</name>
        <dbReference type="ChEBI" id="CHEBI:30616"/>
    </ligand>
</feature>
<dbReference type="Pfam" id="PF11734">
    <property type="entry name" value="TilS_C"/>
    <property type="match status" value="1"/>
</dbReference>
<comment type="subcellular location">
    <subcellularLocation>
        <location evidence="1 8">Cytoplasm</location>
    </subcellularLocation>
</comment>
<keyword evidence="4 8" id="KW-0819">tRNA processing</keyword>
<keyword evidence="2 8" id="KW-0963">Cytoplasm</keyword>
<dbReference type="GeneID" id="35873201"/>
<dbReference type="NCBIfam" id="TIGR02433">
    <property type="entry name" value="lysidine_TilS_C"/>
    <property type="match status" value="1"/>
</dbReference>
<comment type="function">
    <text evidence="8">Ligates lysine onto the cytidine present at position 34 of the AUA codon-specific tRNA(Ile) that contains the anticodon CAU, in an ATP-dependent manner. Cytidine is converted to lysidine, thus changing the amino acid specificity of the tRNA from methionine to isoleucine.</text>
</comment>
<dbReference type="GO" id="GO:0032267">
    <property type="term" value="F:tRNA(Ile)-lysidine synthase activity"/>
    <property type="evidence" value="ECO:0007669"/>
    <property type="project" value="UniProtKB-EC"/>
</dbReference>
<dbReference type="SUPFAM" id="SSF56037">
    <property type="entry name" value="PheT/TilS domain"/>
    <property type="match status" value="1"/>
</dbReference>
<evidence type="ECO:0000256" key="4">
    <source>
        <dbReference type="ARBA" id="ARBA00022694"/>
    </source>
</evidence>
<dbReference type="EMBL" id="FOWR01000047">
    <property type="protein sequence ID" value="SFQ17776.1"/>
    <property type="molecule type" value="Genomic_DNA"/>
</dbReference>
<name>A0A1I5WEG7_9GAMM</name>
<dbReference type="InterPro" id="IPR012795">
    <property type="entry name" value="tRNA_Ile_lys_synt_N"/>
</dbReference>
<dbReference type="AlphaFoldDB" id="A0A1I5WEG7"/>